<dbReference type="AlphaFoldDB" id="A0A0A8VEZ2"/>
<dbReference type="RefSeq" id="WP_004722094.1">
    <property type="nucleotide sequence ID" value="NZ_CABIHT010000055.1"/>
</dbReference>
<name>A0A0A8VEZ2_YERRU</name>
<keyword evidence="7" id="KW-1133">Transmembrane helix</keyword>
<evidence type="ECO:0000256" key="6">
    <source>
        <dbReference type="SAM" id="MobiDB-lite"/>
    </source>
</evidence>
<keyword evidence="5" id="KW-0175">Coiled coil</keyword>
<comment type="similarity">
    <text evidence="4">Belongs to the SctE/SipB/YopB family.</text>
</comment>
<gene>
    <name evidence="10" type="primary">yspB</name>
    <name evidence="9" type="ORF">CSF007_3875</name>
    <name evidence="10" type="ORF">NCTC10476_01334</name>
</gene>
<dbReference type="Gene3D" id="1.20.120.330">
    <property type="entry name" value="Nucleotidyltransferases domain 2"/>
    <property type="match status" value="1"/>
</dbReference>
<sequence length="656" mass="70075">MAVDISKISSERIRNVQLFAGQGNIVKIQDEATKALLACEDACRELGAEEQQRRHGVENAPQLNKPESRSNISLLARVKSISEGDSAAEPTTSRAATSEGAEHKSTTAFSEMLGSMLNLRNMMHDVSVTEMRNRLKLLNIESEQLRAQGDKLVGAFEESNNQANSAKQQAESSQRTYDQAKNHLDGLNSQQAGNVKQLDSLRDELTAVKAQWAAISDDLAALPSPLTTEADKQQHLTLTQQQNQLSERQNLLARQVPSIEQKINSLNARIIDGKNSLAQSENELKTAINIATSKVEDASLKQNQVEKFIQTVSSRAASALDTPRYQDAMSQLTLLAAQLKELISKLTVDGLSRQQAVLEKINETARQNAEKKAEEMEEAQRKSEEASKAASCASKILSYVLIAVSVIATVASLGTASALTVGIAAIGIAMAVADVVLEETGNSSLMQMLATEISTGITNMLISFGVPKEKAEEIGKIAGMVLAAIAFLAVSLASMSSFVKNAASTVAKIVGNSVVKVSAKVLPKATQAVGNMASKVGEKISSGMSKVNKAMDMGEVVQRKIEVGTKVAGAVTSAASVAVPGSLNLVAADHNLDMKKALAALMLNVEFIEAINDLIKRLIEAASKTTEMASDNLESMMAGMKQSQEQKQAIIRTAFA</sequence>
<dbReference type="Pfam" id="PF04888">
    <property type="entry name" value="SseC"/>
    <property type="match status" value="1"/>
</dbReference>
<keyword evidence="7" id="KW-0812">Transmembrane</keyword>
<evidence type="ECO:0000256" key="3">
    <source>
        <dbReference type="ARBA" id="ARBA00023026"/>
    </source>
</evidence>
<feature type="region of interest" description="Disordered" evidence="6">
    <location>
        <begin position="159"/>
        <end position="178"/>
    </location>
</feature>
<keyword evidence="3" id="KW-0843">Virulence</keyword>
<evidence type="ECO:0000256" key="2">
    <source>
        <dbReference type="ARBA" id="ARBA00022870"/>
    </source>
</evidence>
<evidence type="ECO:0000313" key="10">
    <source>
        <dbReference type="EMBL" id="SUQ00061.1"/>
    </source>
</evidence>
<feature type="domain" description="Translocator protein BipB-like C-terminal" evidence="8">
    <location>
        <begin position="335"/>
        <end position="652"/>
    </location>
</feature>
<dbReference type="PANTHER" id="PTHR43941:SF1">
    <property type="entry name" value="STRUCTURAL MAINTENANCE OF CHROMOSOMES PROTEIN 2"/>
    <property type="match status" value="1"/>
</dbReference>
<dbReference type="InterPro" id="IPR006972">
    <property type="entry name" value="BipB-like_C"/>
</dbReference>
<reference evidence="10 11" key="2">
    <citation type="submission" date="2018-06" db="EMBL/GenBank/DDBJ databases">
        <authorList>
            <consortium name="Pathogen Informatics"/>
            <person name="Doyle S."/>
        </authorList>
    </citation>
    <scope>NUCLEOTIDE SEQUENCE [LARGE SCALE GENOMIC DNA]</scope>
    <source>
        <strain evidence="10 11">NCTC10476</strain>
    </source>
</reference>
<protein>
    <submittedName>
        <fullName evidence="9">Cell invasion protein SipB</fullName>
    </submittedName>
    <submittedName>
        <fullName evidence="10">Putative type III secretion system effector protein</fullName>
    </submittedName>
</protein>
<evidence type="ECO:0000256" key="7">
    <source>
        <dbReference type="SAM" id="Phobius"/>
    </source>
</evidence>
<dbReference type="GeneID" id="66878528"/>
<evidence type="ECO:0000313" key="11">
    <source>
        <dbReference type="Proteomes" id="UP000255169"/>
    </source>
</evidence>
<feature type="coiled-coil region" evidence="5">
    <location>
        <begin position="358"/>
        <end position="389"/>
    </location>
</feature>
<comment type="subcellular location">
    <subcellularLocation>
        <location evidence="1">Host membrane</location>
        <topology evidence="1">Multi-pass membrane protein</topology>
    </subcellularLocation>
</comment>
<evidence type="ECO:0000259" key="8">
    <source>
        <dbReference type="Pfam" id="PF04888"/>
    </source>
</evidence>
<dbReference type="GO" id="GO:0033644">
    <property type="term" value="C:host cell membrane"/>
    <property type="evidence" value="ECO:0007669"/>
    <property type="project" value="UniProtKB-SubCell"/>
</dbReference>
<dbReference type="EMBL" id="UHJG01000001">
    <property type="protein sequence ID" value="SUQ00061.1"/>
    <property type="molecule type" value="Genomic_DNA"/>
</dbReference>
<evidence type="ECO:0000256" key="4">
    <source>
        <dbReference type="ARBA" id="ARBA00035640"/>
    </source>
</evidence>
<dbReference type="Proteomes" id="UP000255169">
    <property type="component" value="Unassembled WGS sequence"/>
</dbReference>
<dbReference type="OrthoDB" id="6454997at2"/>
<feature type="transmembrane region" description="Helical" evidence="7">
    <location>
        <begin position="478"/>
        <end position="499"/>
    </location>
</feature>
<feature type="compositionally biased region" description="Polar residues" evidence="6">
    <location>
        <begin position="159"/>
        <end position="177"/>
    </location>
</feature>
<evidence type="ECO:0000256" key="5">
    <source>
        <dbReference type="SAM" id="Coils"/>
    </source>
</evidence>
<keyword evidence="11" id="KW-1185">Reference proteome</keyword>
<feature type="region of interest" description="Disordered" evidence="6">
    <location>
        <begin position="49"/>
        <end position="105"/>
    </location>
</feature>
<dbReference type="PANTHER" id="PTHR43941">
    <property type="entry name" value="STRUCTURAL MAINTENANCE OF CHROMOSOMES PROTEIN 2"/>
    <property type="match status" value="1"/>
</dbReference>
<keyword evidence="7" id="KW-0472">Membrane</keyword>
<proteinExistence type="inferred from homology"/>
<organism evidence="9">
    <name type="scientific">Yersinia ruckeri</name>
    <dbReference type="NCBI Taxonomy" id="29486"/>
    <lineage>
        <taxon>Bacteria</taxon>
        <taxon>Pseudomonadati</taxon>
        <taxon>Pseudomonadota</taxon>
        <taxon>Gammaproteobacteria</taxon>
        <taxon>Enterobacterales</taxon>
        <taxon>Yersiniaceae</taxon>
        <taxon>Yersinia</taxon>
    </lineage>
</organism>
<feature type="transmembrane region" description="Helical" evidence="7">
    <location>
        <begin position="396"/>
        <end position="413"/>
    </location>
</feature>
<dbReference type="EMBL" id="LN681231">
    <property type="protein sequence ID" value="CEK26554.1"/>
    <property type="molecule type" value="Genomic_DNA"/>
</dbReference>
<keyword evidence="2" id="KW-1043">Host membrane</keyword>
<evidence type="ECO:0000313" key="9">
    <source>
        <dbReference type="EMBL" id="CEK26554.1"/>
    </source>
</evidence>
<reference evidence="9" key="1">
    <citation type="journal article" date="2015" name="Genome Announc.">
        <title>Complete Genome Sequence of Yersinia ruckeri Strain CSF007-82, Etiologic Agent of Red Mouth Disease in Salmonid Fish.</title>
        <authorList>
            <person name="Nelson M.C."/>
            <person name="LaPatra S.E."/>
            <person name="Welch T.J."/>
            <person name="Graf J."/>
        </authorList>
    </citation>
    <scope>NUCLEOTIDE SEQUENCE</scope>
    <source>
        <strain evidence="9">CSF007-82</strain>
    </source>
</reference>
<accession>A0A0A8VEZ2</accession>
<evidence type="ECO:0000256" key="1">
    <source>
        <dbReference type="ARBA" id="ARBA00004301"/>
    </source>
</evidence>